<dbReference type="Pfam" id="PF07727">
    <property type="entry name" value="RVT_2"/>
    <property type="match status" value="1"/>
</dbReference>
<dbReference type="EMBL" id="CM003612">
    <property type="protein sequence ID" value="KYP59795.1"/>
    <property type="molecule type" value="Genomic_DNA"/>
</dbReference>
<dbReference type="Gramene" id="C.cajan_14802.t">
    <property type="protein sequence ID" value="C.cajan_14802.t.cds1"/>
    <property type="gene ID" value="C.cajan_14802"/>
</dbReference>
<gene>
    <name evidence="3" type="ORF">KK1_015236</name>
</gene>
<name>A0A151SYB2_CAJCA</name>
<feature type="domain" description="Reverse transcriptase Ty1/copia-type" evidence="2">
    <location>
        <begin position="9"/>
        <end position="67"/>
    </location>
</feature>
<feature type="transmembrane region" description="Helical" evidence="1">
    <location>
        <begin position="64"/>
        <end position="85"/>
    </location>
</feature>
<proteinExistence type="predicted"/>
<evidence type="ECO:0000313" key="4">
    <source>
        <dbReference type="Proteomes" id="UP000075243"/>
    </source>
</evidence>
<evidence type="ECO:0000259" key="2">
    <source>
        <dbReference type="Pfam" id="PF07727"/>
    </source>
</evidence>
<keyword evidence="1" id="KW-1133">Transmembrane helix</keyword>
<dbReference type="InterPro" id="IPR013103">
    <property type="entry name" value="RVT_2"/>
</dbReference>
<dbReference type="Proteomes" id="UP000075243">
    <property type="component" value="Chromosome 10"/>
</dbReference>
<keyword evidence="1" id="KW-0472">Membrane</keyword>
<keyword evidence="4" id="KW-1185">Reference proteome</keyword>
<dbReference type="AlphaFoldDB" id="A0A151SYB2"/>
<keyword evidence="1" id="KW-0812">Transmembrane</keyword>
<reference evidence="3 4" key="1">
    <citation type="journal article" date="2012" name="Nat. Biotechnol.">
        <title>Draft genome sequence of pigeonpea (Cajanus cajan), an orphan legume crop of resource-poor farmers.</title>
        <authorList>
            <person name="Varshney R.K."/>
            <person name="Chen W."/>
            <person name="Li Y."/>
            <person name="Bharti A.K."/>
            <person name="Saxena R.K."/>
            <person name="Schlueter J.A."/>
            <person name="Donoghue M.T."/>
            <person name="Azam S."/>
            <person name="Fan G."/>
            <person name="Whaley A.M."/>
            <person name="Farmer A.D."/>
            <person name="Sheridan J."/>
            <person name="Iwata A."/>
            <person name="Tuteja R."/>
            <person name="Penmetsa R.V."/>
            <person name="Wu W."/>
            <person name="Upadhyaya H.D."/>
            <person name="Yang S.P."/>
            <person name="Shah T."/>
            <person name="Saxena K.B."/>
            <person name="Michael T."/>
            <person name="McCombie W.R."/>
            <person name="Yang B."/>
            <person name="Zhang G."/>
            <person name="Yang H."/>
            <person name="Wang J."/>
            <person name="Spillane C."/>
            <person name="Cook D.R."/>
            <person name="May G.D."/>
            <person name="Xu X."/>
            <person name="Jackson S.A."/>
        </authorList>
    </citation>
    <scope>NUCLEOTIDE SEQUENCE [LARGE SCALE GENOMIC DNA]</scope>
    <source>
        <strain evidence="4">cv. Asha</strain>
    </source>
</reference>
<evidence type="ECO:0000313" key="3">
    <source>
        <dbReference type="EMBL" id="KYP59795.1"/>
    </source>
</evidence>
<organism evidence="3 4">
    <name type="scientific">Cajanus cajan</name>
    <name type="common">Pigeon pea</name>
    <name type="synonym">Cajanus indicus</name>
    <dbReference type="NCBI Taxonomy" id="3821"/>
    <lineage>
        <taxon>Eukaryota</taxon>
        <taxon>Viridiplantae</taxon>
        <taxon>Streptophyta</taxon>
        <taxon>Embryophyta</taxon>
        <taxon>Tracheophyta</taxon>
        <taxon>Spermatophyta</taxon>
        <taxon>Magnoliopsida</taxon>
        <taxon>eudicotyledons</taxon>
        <taxon>Gunneridae</taxon>
        <taxon>Pentapetalae</taxon>
        <taxon>rosids</taxon>
        <taxon>fabids</taxon>
        <taxon>Fabales</taxon>
        <taxon>Fabaceae</taxon>
        <taxon>Papilionoideae</taxon>
        <taxon>50 kb inversion clade</taxon>
        <taxon>NPAAA clade</taxon>
        <taxon>indigoferoid/millettioid clade</taxon>
        <taxon>Phaseoleae</taxon>
        <taxon>Cajanus</taxon>
    </lineage>
</organism>
<accession>A0A151SYB2</accession>
<evidence type="ECO:0000256" key="1">
    <source>
        <dbReference type="SAM" id="Phobius"/>
    </source>
</evidence>
<sequence>MGLRDPIHPNYVSLLKESLYGLKQAPRIWYQWFADFVSTIGFYHSKSDRSLFIYHKGSDMAYIVLYMLMISFLLPFMIIFLGLLYHSLLHNLI</sequence>
<protein>
    <recommendedName>
        <fullName evidence="2">Reverse transcriptase Ty1/copia-type domain-containing protein</fullName>
    </recommendedName>
</protein>